<feature type="domain" description="Enoyl reductase (ER)" evidence="8">
    <location>
        <begin position="15"/>
        <end position="341"/>
    </location>
</feature>
<evidence type="ECO:0000256" key="5">
    <source>
        <dbReference type="ARBA" id="ARBA00023002"/>
    </source>
</evidence>
<proteinExistence type="inferred from homology"/>
<dbReference type="InterPro" id="IPR020843">
    <property type="entry name" value="ER"/>
</dbReference>
<name>A0A5N6XJ74_9EURO</name>
<dbReference type="GO" id="GO:0008270">
    <property type="term" value="F:zinc ion binding"/>
    <property type="evidence" value="ECO:0007669"/>
    <property type="project" value="InterPro"/>
</dbReference>
<dbReference type="Gene3D" id="3.40.50.720">
    <property type="entry name" value="NAD(P)-binding Rossmann-like Domain"/>
    <property type="match status" value="1"/>
</dbReference>
<evidence type="ECO:0000256" key="6">
    <source>
        <dbReference type="ARBA" id="ARBA00023027"/>
    </source>
</evidence>
<dbReference type="SMART" id="SM00829">
    <property type="entry name" value="PKS_ER"/>
    <property type="match status" value="1"/>
</dbReference>
<keyword evidence="4 7" id="KW-0862">Zinc</keyword>
<dbReference type="Gene3D" id="3.90.180.10">
    <property type="entry name" value="Medium-chain alcohol dehydrogenases, catalytic domain"/>
    <property type="match status" value="1"/>
</dbReference>
<reference evidence="10" key="1">
    <citation type="submission" date="2019-04" db="EMBL/GenBank/DDBJ databases">
        <title>Friends and foes A comparative genomics studyof 23 Aspergillus species from section Flavi.</title>
        <authorList>
            <consortium name="DOE Joint Genome Institute"/>
            <person name="Kjaerbolling I."/>
            <person name="Vesth T."/>
            <person name="Frisvad J.C."/>
            <person name="Nybo J.L."/>
            <person name="Theobald S."/>
            <person name="Kildgaard S."/>
            <person name="Isbrandt T."/>
            <person name="Kuo A."/>
            <person name="Sato A."/>
            <person name="Lyhne E.K."/>
            <person name="Kogle M.E."/>
            <person name="Wiebenga A."/>
            <person name="Kun R.S."/>
            <person name="Lubbers R.J."/>
            <person name="Makela M.R."/>
            <person name="Barry K."/>
            <person name="Chovatia M."/>
            <person name="Clum A."/>
            <person name="Daum C."/>
            <person name="Haridas S."/>
            <person name="He G."/>
            <person name="LaButti K."/>
            <person name="Lipzen A."/>
            <person name="Mondo S."/>
            <person name="Riley R."/>
            <person name="Salamov A."/>
            <person name="Simmons B.A."/>
            <person name="Magnuson J.K."/>
            <person name="Henrissat B."/>
            <person name="Mortensen U.H."/>
            <person name="Larsen T.O."/>
            <person name="Devries R.P."/>
            <person name="Grigoriev I.V."/>
            <person name="Machida M."/>
            <person name="Baker S.E."/>
            <person name="Andersen M.R."/>
        </authorList>
    </citation>
    <scope>NUCLEOTIDE SEQUENCE [LARGE SCALE GENOMIC DNA]</scope>
    <source>
        <strain evidence="10">CBS 130017</strain>
    </source>
</reference>
<dbReference type="SUPFAM" id="SSF51735">
    <property type="entry name" value="NAD(P)-binding Rossmann-fold domains"/>
    <property type="match status" value="1"/>
</dbReference>
<organism evidence="9 10">
    <name type="scientific">Aspergillus sergii</name>
    <dbReference type="NCBI Taxonomy" id="1034303"/>
    <lineage>
        <taxon>Eukaryota</taxon>
        <taxon>Fungi</taxon>
        <taxon>Dikarya</taxon>
        <taxon>Ascomycota</taxon>
        <taxon>Pezizomycotina</taxon>
        <taxon>Eurotiomycetes</taxon>
        <taxon>Eurotiomycetidae</taxon>
        <taxon>Eurotiales</taxon>
        <taxon>Aspergillaceae</taxon>
        <taxon>Aspergillus</taxon>
        <taxon>Aspergillus subgen. Circumdati</taxon>
    </lineage>
</organism>
<dbReference type="FunFam" id="3.40.50.720:FF:000039">
    <property type="entry name" value="Alcohol dehydrogenase AdhP"/>
    <property type="match status" value="1"/>
</dbReference>
<dbReference type="GO" id="GO:0005737">
    <property type="term" value="C:cytoplasm"/>
    <property type="evidence" value="ECO:0007669"/>
    <property type="project" value="TreeGrafter"/>
</dbReference>
<evidence type="ECO:0000313" key="10">
    <source>
        <dbReference type="Proteomes" id="UP000325945"/>
    </source>
</evidence>
<evidence type="ECO:0000313" key="9">
    <source>
        <dbReference type="EMBL" id="KAE8332803.1"/>
    </source>
</evidence>
<gene>
    <name evidence="9" type="ORF">BDV39DRAFT_199802</name>
</gene>
<comment type="similarity">
    <text evidence="2 7">Belongs to the zinc-containing alcohol dehydrogenase family.</text>
</comment>
<dbReference type="InterPro" id="IPR013154">
    <property type="entry name" value="ADH-like_N"/>
</dbReference>
<dbReference type="PROSITE" id="PS00059">
    <property type="entry name" value="ADH_ZINC"/>
    <property type="match status" value="1"/>
</dbReference>
<protein>
    <recommendedName>
        <fullName evidence="8">Enoyl reductase (ER) domain-containing protein</fullName>
    </recommendedName>
</protein>
<dbReference type="EMBL" id="ML741764">
    <property type="protein sequence ID" value="KAE8332803.1"/>
    <property type="molecule type" value="Genomic_DNA"/>
</dbReference>
<dbReference type="AlphaFoldDB" id="A0A5N6XJ74"/>
<evidence type="ECO:0000256" key="2">
    <source>
        <dbReference type="ARBA" id="ARBA00008072"/>
    </source>
</evidence>
<keyword evidence="3 7" id="KW-0479">Metal-binding</keyword>
<evidence type="ECO:0000256" key="4">
    <source>
        <dbReference type="ARBA" id="ARBA00022833"/>
    </source>
</evidence>
<dbReference type="InterPro" id="IPR002328">
    <property type="entry name" value="ADH_Zn_CS"/>
</dbReference>
<evidence type="ECO:0000259" key="8">
    <source>
        <dbReference type="SMART" id="SM00829"/>
    </source>
</evidence>
<dbReference type="SUPFAM" id="SSF50129">
    <property type="entry name" value="GroES-like"/>
    <property type="match status" value="1"/>
</dbReference>
<evidence type="ECO:0000256" key="3">
    <source>
        <dbReference type="ARBA" id="ARBA00022723"/>
    </source>
</evidence>
<sequence length="345" mass="37037">MSGPTQVAAYVENPGPEASLVIHTDCPIAEPGLGEVQVKLEVAGLCHSDINRVYGPLPLINKIVGHEGVGRVVKLGRMVDPELLGKRVGLGWLAKACMDCAACRIDYTSCPKQSNLGRDLPGTLQQHVVISADFVHFVPEDLPAEVIAPLLCAGITMYSALQKANLKEYDWLLLPGAGGGLGHLGIQIAKQQGYRVIAIDRGREKRELSLNMGADVFLDFETDNVVERVLETTNGSGTQAVICTSGAIPAYKQAADCVQNVGTIVCIGVTPDNLPISPLDMVRRGLRLIGSAVGSHQQMQELMEMARKGTVKPIVQVLDFEQVDIAARRLEEGAIPGRLVLRLPE</sequence>
<accession>A0A5N6XJ74</accession>
<keyword evidence="5" id="KW-0560">Oxidoreductase</keyword>
<dbReference type="InterPro" id="IPR036291">
    <property type="entry name" value="NAD(P)-bd_dom_sf"/>
</dbReference>
<dbReference type="PANTHER" id="PTHR42940:SF2">
    <property type="entry name" value="DEHYDROGENASE FAMILY OXIDOREDUCTASE, PUTATIVE (JCVI)-RELATED"/>
    <property type="match status" value="1"/>
</dbReference>
<dbReference type="Proteomes" id="UP000325945">
    <property type="component" value="Unassembled WGS sequence"/>
</dbReference>
<keyword evidence="6" id="KW-0520">NAD</keyword>
<comment type="cofactor">
    <cofactor evidence="1 7">
        <name>Zn(2+)</name>
        <dbReference type="ChEBI" id="CHEBI:29105"/>
    </cofactor>
</comment>
<evidence type="ECO:0000256" key="7">
    <source>
        <dbReference type="RuleBase" id="RU361277"/>
    </source>
</evidence>
<evidence type="ECO:0000256" key="1">
    <source>
        <dbReference type="ARBA" id="ARBA00001947"/>
    </source>
</evidence>
<dbReference type="GO" id="GO:0004022">
    <property type="term" value="F:alcohol dehydrogenase (NAD+) activity"/>
    <property type="evidence" value="ECO:0007669"/>
    <property type="project" value="UniProtKB-ARBA"/>
</dbReference>
<dbReference type="InterPro" id="IPR011032">
    <property type="entry name" value="GroES-like_sf"/>
</dbReference>
<dbReference type="CDD" id="cd08297">
    <property type="entry name" value="CAD3"/>
    <property type="match status" value="1"/>
</dbReference>
<dbReference type="Pfam" id="PF08240">
    <property type="entry name" value="ADH_N"/>
    <property type="match status" value="1"/>
</dbReference>
<dbReference type="Pfam" id="PF00107">
    <property type="entry name" value="ADH_zinc_N"/>
    <property type="match status" value="1"/>
</dbReference>
<dbReference type="PANTHER" id="PTHR42940">
    <property type="entry name" value="ALCOHOL DEHYDROGENASE 1-RELATED"/>
    <property type="match status" value="1"/>
</dbReference>
<dbReference type="InterPro" id="IPR013149">
    <property type="entry name" value="ADH-like_C"/>
</dbReference>
<keyword evidence="10" id="KW-1185">Reference proteome</keyword>